<dbReference type="InterPro" id="IPR029787">
    <property type="entry name" value="Nucleotide_cyclase"/>
</dbReference>
<feature type="repeat" description="TPR" evidence="3">
    <location>
        <begin position="256"/>
        <end position="289"/>
    </location>
</feature>
<dbReference type="PANTHER" id="PTHR45138:SF9">
    <property type="entry name" value="DIGUANYLATE CYCLASE DGCM-RELATED"/>
    <property type="match status" value="1"/>
</dbReference>
<dbReference type="Pfam" id="PF13181">
    <property type="entry name" value="TPR_8"/>
    <property type="match status" value="2"/>
</dbReference>
<proteinExistence type="predicted"/>
<dbReference type="InterPro" id="IPR019734">
    <property type="entry name" value="TPR_rpt"/>
</dbReference>
<dbReference type="PROSITE" id="PS50005">
    <property type="entry name" value="TPR"/>
    <property type="match status" value="2"/>
</dbReference>
<keyword evidence="4" id="KW-1133">Transmembrane helix</keyword>
<evidence type="ECO:0000256" key="3">
    <source>
        <dbReference type="PROSITE-ProRule" id="PRU00339"/>
    </source>
</evidence>
<feature type="transmembrane region" description="Helical" evidence="4">
    <location>
        <begin position="457"/>
        <end position="475"/>
    </location>
</feature>
<evidence type="ECO:0000313" key="7">
    <source>
        <dbReference type="EMBL" id="ASZ52060.1"/>
    </source>
</evidence>
<accession>A0A249W5L0</accession>
<feature type="repeat" description="TPR" evidence="3">
    <location>
        <begin position="296"/>
        <end position="329"/>
    </location>
</feature>
<dbReference type="InterPro" id="IPR000160">
    <property type="entry name" value="GGDEF_dom"/>
</dbReference>
<evidence type="ECO:0000256" key="4">
    <source>
        <dbReference type="SAM" id="Phobius"/>
    </source>
</evidence>
<dbReference type="Pfam" id="PF00990">
    <property type="entry name" value="GGDEF"/>
    <property type="match status" value="1"/>
</dbReference>
<feature type="domain" description="GGDEF" evidence="6">
    <location>
        <begin position="512"/>
        <end position="646"/>
    </location>
</feature>
<dbReference type="EC" id="2.7.7.65" evidence="1"/>
<gene>
    <name evidence="7" type="ORF">YA91_16680</name>
</gene>
<evidence type="ECO:0000259" key="6">
    <source>
        <dbReference type="PROSITE" id="PS50887"/>
    </source>
</evidence>
<feature type="chain" id="PRO_5011602212" description="diguanylate cyclase" evidence="5">
    <location>
        <begin position="20"/>
        <end position="658"/>
    </location>
</feature>
<organism evidence="7">
    <name type="scientific">Vibrio parahaemolyticus</name>
    <dbReference type="NCBI Taxonomy" id="670"/>
    <lineage>
        <taxon>Bacteria</taxon>
        <taxon>Pseudomonadati</taxon>
        <taxon>Pseudomonadota</taxon>
        <taxon>Gammaproteobacteria</taxon>
        <taxon>Vibrionales</taxon>
        <taxon>Vibrionaceae</taxon>
        <taxon>Vibrio</taxon>
    </lineage>
</organism>
<dbReference type="GO" id="GO:0052621">
    <property type="term" value="F:diguanylate cyclase activity"/>
    <property type="evidence" value="ECO:0007669"/>
    <property type="project" value="UniProtKB-EC"/>
</dbReference>
<keyword evidence="4" id="KW-0812">Transmembrane</keyword>
<dbReference type="SMART" id="SM00267">
    <property type="entry name" value="GGDEF"/>
    <property type="match status" value="1"/>
</dbReference>
<evidence type="ECO:0000256" key="2">
    <source>
        <dbReference type="ARBA" id="ARBA00034247"/>
    </source>
</evidence>
<dbReference type="Pfam" id="PF13424">
    <property type="entry name" value="TPR_12"/>
    <property type="match status" value="1"/>
</dbReference>
<dbReference type="InterPro" id="IPR011990">
    <property type="entry name" value="TPR-like_helical_dom_sf"/>
</dbReference>
<keyword evidence="3" id="KW-0802">TPR repeat</keyword>
<feature type="signal peptide" evidence="5">
    <location>
        <begin position="1"/>
        <end position="19"/>
    </location>
</feature>
<comment type="catalytic activity">
    <reaction evidence="2">
        <text>2 GTP = 3',3'-c-di-GMP + 2 diphosphate</text>
        <dbReference type="Rhea" id="RHEA:24898"/>
        <dbReference type="ChEBI" id="CHEBI:33019"/>
        <dbReference type="ChEBI" id="CHEBI:37565"/>
        <dbReference type="ChEBI" id="CHEBI:58805"/>
        <dbReference type="EC" id="2.7.7.65"/>
    </reaction>
</comment>
<dbReference type="Gene3D" id="3.30.70.270">
    <property type="match status" value="1"/>
</dbReference>
<dbReference type="Gene3D" id="1.25.40.10">
    <property type="entry name" value="Tetratricopeptide repeat domain"/>
    <property type="match status" value="2"/>
</dbReference>
<dbReference type="SMART" id="SM00028">
    <property type="entry name" value="TPR"/>
    <property type="match status" value="6"/>
</dbReference>
<dbReference type="SUPFAM" id="SSF48452">
    <property type="entry name" value="TPR-like"/>
    <property type="match status" value="2"/>
</dbReference>
<dbReference type="PANTHER" id="PTHR45138">
    <property type="entry name" value="REGULATORY COMPONENTS OF SENSORY TRANSDUCTION SYSTEM"/>
    <property type="match status" value="1"/>
</dbReference>
<reference evidence="7" key="1">
    <citation type="submission" date="2017-09" db="EMBL/GenBank/DDBJ databases">
        <authorList>
            <person name="Ehlers B."/>
            <person name="Leendertz F.H."/>
        </authorList>
    </citation>
    <scope>NUCLEOTIDE SEQUENCE</scope>
    <source>
        <strain evidence="7">MAVP-26</strain>
    </source>
</reference>
<evidence type="ECO:0000256" key="1">
    <source>
        <dbReference type="ARBA" id="ARBA00012528"/>
    </source>
</evidence>
<protein>
    <recommendedName>
        <fullName evidence="1">diguanylate cyclase</fullName>
        <ecNumber evidence="1">2.7.7.65</ecNumber>
    </recommendedName>
</protein>
<dbReference type="InterPro" id="IPR050469">
    <property type="entry name" value="Diguanylate_Cyclase"/>
</dbReference>
<dbReference type="EMBL" id="CP023248">
    <property type="protein sequence ID" value="ASZ52060.1"/>
    <property type="molecule type" value="Genomic_DNA"/>
</dbReference>
<dbReference type="InterPro" id="IPR043128">
    <property type="entry name" value="Rev_trsase/Diguanyl_cyclase"/>
</dbReference>
<name>A0A249W5L0_VIBPH</name>
<dbReference type="SUPFAM" id="SSF55073">
    <property type="entry name" value="Nucleotide cyclase"/>
    <property type="match status" value="1"/>
</dbReference>
<dbReference type="NCBIfam" id="TIGR00254">
    <property type="entry name" value="GGDEF"/>
    <property type="match status" value="1"/>
</dbReference>
<evidence type="ECO:0000256" key="5">
    <source>
        <dbReference type="SAM" id="SignalP"/>
    </source>
</evidence>
<sequence length="658" mass="74743">MRALSPLLASLLFCSQIYASDSTEIEHTQNFTQWHAVYQTTLHNDAASALSMLQDRYHTSVSDSERLYVSGLIYEYMANIKQPYYGSSQILNNDFAKLESEYILALNERKHGSYDASVASFSSLRQKMKQNGDVEGKALMNYQLCYTLNQQGRYHKANFFCSSLESHLDDKHAEVFPADLALRVVANNYNYRGDYEKALSLYRRLLANMSYQSDPSGIYNDVGNLLAELGQFEQSEQYLIQSLLARQLEEAPLKVAQVEHSLARMYNKSKDFDKAINHYQNSLKILEELHYPYGQGLAYLGLASAIAETGNLEQAVKYINKALGLGERYENNHLQTEGHLAAGFAYLKNGAPEKAIEHGKEAFTLAMENSRPLLQARAQLLLSNAYQELGDYKAALSHYEAYSTLELDNRDTNNIKAMEALDLTKNEYEYELQLIKLANERNLKQSEFEKLTDQKRAYNFVVTCLVLLLVLAIMAQRQTRNKARIDSLTCALNRTAIIETIKSQTSKTHQEMRYVLALIDLDNFKAINDTYGHPTGDLVLKHVCQSIRVKLNKGEYIGRLGGEEFVLLLKNVDEIDVPFRVQSLHKTISEKQIKTERNEDLRVTASLAYLSTSMPLTNFDELYSILDQALYQAKRNGKNAVVDAYNEPINLSSEFANS</sequence>
<dbReference type="RefSeq" id="WP_023667219.1">
    <property type="nucleotide sequence ID" value="NZ_CP023248.2"/>
</dbReference>
<dbReference type="AlphaFoldDB" id="A0A249W5L0"/>
<dbReference type="PROSITE" id="PS50887">
    <property type="entry name" value="GGDEF"/>
    <property type="match status" value="1"/>
</dbReference>
<keyword evidence="5" id="KW-0732">Signal</keyword>
<keyword evidence="4" id="KW-0472">Membrane</keyword>
<dbReference type="CDD" id="cd01949">
    <property type="entry name" value="GGDEF"/>
    <property type="match status" value="1"/>
</dbReference>